<protein>
    <submittedName>
        <fullName evidence="13">Oidioi.mRNA.OKI2018_I69.XSR.g14655.t1.cds</fullName>
    </submittedName>
</protein>
<evidence type="ECO:0000256" key="1">
    <source>
        <dbReference type="ARBA" id="ARBA00004141"/>
    </source>
</evidence>
<sequence length="196" mass="22628">MPWWNNTFSHLDDTKYLTCTIQQQIFCMMKIHEHEIICDCPVECSDISYKMNIVFDGIHEHNVDQLKQLGVPTSDEERCEKVNENTTSFKIKVTTAMEAEFELQEKADITPMQFVADVGGTAGFMLGMSIATLLAVADFMVASVYNFLYWLVKNIYLTIKTTHAFKRIMKRPPAMTRKEKSLKEELFANKKISTYD</sequence>
<evidence type="ECO:0000256" key="12">
    <source>
        <dbReference type="SAM" id="Phobius"/>
    </source>
</evidence>
<evidence type="ECO:0000256" key="6">
    <source>
        <dbReference type="ARBA" id="ARBA00023053"/>
    </source>
</evidence>
<evidence type="ECO:0000256" key="11">
    <source>
        <dbReference type="RuleBase" id="RU000679"/>
    </source>
</evidence>
<dbReference type="Proteomes" id="UP001158576">
    <property type="component" value="Chromosome XSR"/>
</dbReference>
<keyword evidence="9 11" id="KW-0739">Sodium transport</keyword>
<evidence type="ECO:0000256" key="7">
    <source>
        <dbReference type="ARBA" id="ARBA00023065"/>
    </source>
</evidence>
<evidence type="ECO:0000313" key="14">
    <source>
        <dbReference type="Proteomes" id="UP001158576"/>
    </source>
</evidence>
<dbReference type="Pfam" id="PF00858">
    <property type="entry name" value="ASC"/>
    <property type="match status" value="1"/>
</dbReference>
<keyword evidence="2 11" id="KW-0813">Transport</keyword>
<reference evidence="13 14" key="1">
    <citation type="submission" date="2021-04" db="EMBL/GenBank/DDBJ databases">
        <authorList>
            <person name="Bliznina A."/>
        </authorList>
    </citation>
    <scope>NUCLEOTIDE SEQUENCE [LARGE SCALE GENOMIC DNA]</scope>
</reference>
<evidence type="ECO:0000256" key="8">
    <source>
        <dbReference type="ARBA" id="ARBA00023136"/>
    </source>
</evidence>
<gene>
    <name evidence="13" type="ORF">OKIOD_LOCUS6213</name>
</gene>
<evidence type="ECO:0000256" key="4">
    <source>
        <dbReference type="ARBA" id="ARBA00022692"/>
    </source>
</evidence>
<evidence type="ECO:0000256" key="5">
    <source>
        <dbReference type="ARBA" id="ARBA00022989"/>
    </source>
</evidence>
<keyword evidence="5 12" id="KW-1133">Transmembrane helix</keyword>
<accession>A0ABN7SEG7</accession>
<evidence type="ECO:0000256" key="10">
    <source>
        <dbReference type="ARBA" id="ARBA00023303"/>
    </source>
</evidence>
<evidence type="ECO:0000256" key="2">
    <source>
        <dbReference type="ARBA" id="ARBA00022448"/>
    </source>
</evidence>
<keyword evidence="10 11" id="KW-0407">Ion channel</keyword>
<evidence type="ECO:0000313" key="13">
    <source>
        <dbReference type="EMBL" id="CAG5096516.1"/>
    </source>
</evidence>
<keyword evidence="14" id="KW-1185">Reference proteome</keyword>
<feature type="transmembrane region" description="Helical" evidence="12">
    <location>
        <begin position="124"/>
        <end position="152"/>
    </location>
</feature>
<keyword evidence="7 11" id="KW-0406">Ion transport</keyword>
<organism evidence="13 14">
    <name type="scientific">Oikopleura dioica</name>
    <name type="common">Tunicate</name>
    <dbReference type="NCBI Taxonomy" id="34765"/>
    <lineage>
        <taxon>Eukaryota</taxon>
        <taxon>Metazoa</taxon>
        <taxon>Chordata</taxon>
        <taxon>Tunicata</taxon>
        <taxon>Appendicularia</taxon>
        <taxon>Copelata</taxon>
        <taxon>Oikopleuridae</taxon>
        <taxon>Oikopleura</taxon>
    </lineage>
</organism>
<keyword evidence="8 12" id="KW-0472">Membrane</keyword>
<keyword evidence="3 11" id="KW-0894">Sodium channel</keyword>
<dbReference type="EMBL" id="OU015569">
    <property type="protein sequence ID" value="CAG5096516.1"/>
    <property type="molecule type" value="Genomic_DNA"/>
</dbReference>
<comment type="subcellular location">
    <subcellularLocation>
        <location evidence="1">Membrane</location>
        <topology evidence="1">Multi-pass membrane protein</topology>
    </subcellularLocation>
</comment>
<evidence type="ECO:0000256" key="9">
    <source>
        <dbReference type="ARBA" id="ARBA00023201"/>
    </source>
</evidence>
<proteinExistence type="inferred from homology"/>
<dbReference type="Gene3D" id="1.10.287.770">
    <property type="entry name" value="YojJ-like"/>
    <property type="match status" value="1"/>
</dbReference>
<keyword evidence="6" id="KW-0915">Sodium</keyword>
<dbReference type="InterPro" id="IPR001873">
    <property type="entry name" value="ENaC"/>
</dbReference>
<comment type="similarity">
    <text evidence="11">Belongs to the amiloride-sensitive sodium channel (TC 1.A.6) family.</text>
</comment>
<name>A0ABN7SEG7_OIKDI</name>
<evidence type="ECO:0000256" key="3">
    <source>
        <dbReference type="ARBA" id="ARBA00022461"/>
    </source>
</evidence>
<keyword evidence="4 11" id="KW-0812">Transmembrane</keyword>